<dbReference type="AlphaFoldDB" id="A0A6A6EA83"/>
<sequence length="105" mass="11623">MNTRRNISRNSCDSRSFCTVCPILTRALLRITAIGLLRMNIVAAGHLKRITSSLGHHRPPCWNFCPYPSNPTSSPTSYPFCISRSLSVSWTPDPGPHDSTLLPSI</sequence>
<name>A0A6A6EA83_9PEZI</name>
<organism evidence="1 2">
    <name type="scientific">Zopfia rhizophila CBS 207.26</name>
    <dbReference type="NCBI Taxonomy" id="1314779"/>
    <lineage>
        <taxon>Eukaryota</taxon>
        <taxon>Fungi</taxon>
        <taxon>Dikarya</taxon>
        <taxon>Ascomycota</taxon>
        <taxon>Pezizomycotina</taxon>
        <taxon>Dothideomycetes</taxon>
        <taxon>Dothideomycetes incertae sedis</taxon>
        <taxon>Zopfiaceae</taxon>
        <taxon>Zopfia</taxon>
    </lineage>
</organism>
<protein>
    <submittedName>
        <fullName evidence="1">Uncharacterized protein</fullName>
    </submittedName>
</protein>
<keyword evidence="2" id="KW-1185">Reference proteome</keyword>
<dbReference type="EMBL" id="ML994623">
    <property type="protein sequence ID" value="KAF2188724.1"/>
    <property type="molecule type" value="Genomic_DNA"/>
</dbReference>
<gene>
    <name evidence="1" type="ORF">K469DRAFT_703329</name>
</gene>
<reference evidence="1" key="1">
    <citation type="journal article" date="2020" name="Stud. Mycol.">
        <title>101 Dothideomycetes genomes: a test case for predicting lifestyles and emergence of pathogens.</title>
        <authorList>
            <person name="Haridas S."/>
            <person name="Albert R."/>
            <person name="Binder M."/>
            <person name="Bloem J."/>
            <person name="Labutti K."/>
            <person name="Salamov A."/>
            <person name="Andreopoulos B."/>
            <person name="Baker S."/>
            <person name="Barry K."/>
            <person name="Bills G."/>
            <person name="Bluhm B."/>
            <person name="Cannon C."/>
            <person name="Castanera R."/>
            <person name="Culley D."/>
            <person name="Daum C."/>
            <person name="Ezra D."/>
            <person name="Gonzalez J."/>
            <person name="Henrissat B."/>
            <person name="Kuo A."/>
            <person name="Liang C."/>
            <person name="Lipzen A."/>
            <person name="Lutzoni F."/>
            <person name="Magnuson J."/>
            <person name="Mondo S."/>
            <person name="Nolan M."/>
            <person name="Ohm R."/>
            <person name="Pangilinan J."/>
            <person name="Park H.-J."/>
            <person name="Ramirez L."/>
            <person name="Alfaro M."/>
            <person name="Sun H."/>
            <person name="Tritt A."/>
            <person name="Yoshinaga Y."/>
            <person name="Zwiers L.-H."/>
            <person name="Turgeon B."/>
            <person name="Goodwin S."/>
            <person name="Spatafora J."/>
            <person name="Crous P."/>
            <person name="Grigoriev I."/>
        </authorList>
    </citation>
    <scope>NUCLEOTIDE SEQUENCE</scope>
    <source>
        <strain evidence="1">CBS 207.26</strain>
    </source>
</reference>
<evidence type="ECO:0000313" key="2">
    <source>
        <dbReference type="Proteomes" id="UP000800200"/>
    </source>
</evidence>
<dbReference type="Proteomes" id="UP000800200">
    <property type="component" value="Unassembled WGS sequence"/>
</dbReference>
<accession>A0A6A6EA83</accession>
<evidence type="ECO:0000313" key="1">
    <source>
        <dbReference type="EMBL" id="KAF2188724.1"/>
    </source>
</evidence>
<proteinExistence type="predicted"/>